<evidence type="ECO:0000259" key="5">
    <source>
        <dbReference type="Pfam" id="PF10672"/>
    </source>
</evidence>
<dbReference type="GO" id="GO:0006364">
    <property type="term" value="P:rRNA processing"/>
    <property type="evidence" value="ECO:0007669"/>
    <property type="project" value="UniProtKB-KW"/>
</dbReference>
<keyword evidence="2 6" id="KW-0489">Methyltransferase</keyword>
<feature type="domain" description="S-adenosylmethionine-dependent methyltransferase" evidence="5">
    <location>
        <begin position="44"/>
        <end position="321"/>
    </location>
</feature>
<dbReference type="EMBL" id="LS483250">
    <property type="protein sequence ID" value="SQD80777.1"/>
    <property type="molecule type" value="Genomic_DNA"/>
</dbReference>
<keyword evidence="4" id="KW-0949">S-adenosyl-L-methionine</keyword>
<dbReference type="KEGG" id="mya:MORIYA_4325"/>
<evidence type="ECO:0000256" key="1">
    <source>
        <dbReference type="ARBA" id="ARBA00022552"/>
    </source>
</evidence>
<dbReference type="Pfam" id="PF10672">
    <property type="entry name" value="Methyltrans_SAM"/>
    <property type="match status" value="1"/>
</dbReference>
<evidence type="ECO:0000256" key="3">
    <source>
        <dbReference type="ARBA" id="ARBA00022679"/>
    </source>
</evidence>
<reference evidence="7" key="1">
    <citation type="submission" date="2018-05" db="EMBL/GenBank/DDBJ databases">
        <authorList>
            <person name="Cea G.-C."/>
            <person name="William W."/>
        </authorList>
    </citation>
    <scope>NUCLEOTIDE SEQUENCE [LARGE SCALE GENOMIC DNA]</scope>
    <source>
        <strain evidence="7">DB21MT 5</strain>
    </source>
</reference>
<evidence type="ECO:0000313" key="6">
    <source>
        <dbReference type="EMBL" id="SQD80777.1"/>
    </source>
</evidence>
<organism evidence="6 7">
    <name type="scientific">Moritella yayanosii</name>
    <dbReference type="NCBI Taxonomy" id="69539"/>
    <lineage>
        <taxon>Bacteria</taxon>
        <taxon>Pseudomonadati</taxon>
        <taxon>Pseudomonadota</taxon>
        <taxon>Gammaproteobacteria</taxon>
        <taxon>Alteromonadales</taxon>
        <taxon>Moritellaceae</taxon>
        <taxon>Moritella</taxon>
    </lineage>
</organism>
<dbReference type="SUPFAM" id="SSF53335">
    <property type="entry name" value="S-adenosyl-L-methionine-dependent methyltransferases"/>
    <property type="match status" value="1"/>
</dbReference>
<dbReference type="CDD" id="cd02440">
    <property type="entry name" value="AdoMet_MTases"/>
    <property type="match status" value="1"/>
</dbReference>
<keyword evidence="7" id="KW-1185">Reference proteome</keyword>
<keyword evidence="3 6" id="KW-0808">Transferase</keyword>
<evidence type="ECO:0000256" key="2">
    <source>
        <dbReference type="ARBA" id="ARBA00022603"/>
    </source>
</evidence>
<dbReference type="Proteomes" id="UP000250163">
    <property type="component" value="Chromosome MORIYA"/>
</dbReference>
<dbReference type="GO" id="GO:0008168">
    <property type="term" value="F:methyltransferase activity"/>
    <property type="evidence" value="ECO:0007669"/>
    <property type="project" value="UniProtKB-KW"/>
</dbReference>
<accession>A0A330LUS6</accession>
<gene>
    <name evidence="6" type="ORF">MORIYA_4325</name>
</gene>
<dbReference type="PANTHER" id="PTHR43042">
    <property type="entry name" value="SAM-DEPENDENT METHYLTRANSFERASE"/>
    <property type="match status" value="1"/>
</dbReference>
<protein>
    <submittedName>
        <fullName evidence="6">Methyltransferase</fullName>
    </submittedName>
</protein>
<evidence type="ECO:0000256" key="4">
    <source>
        <dbReference type="ARBA" id="ARBA00022691"/>
    </source>
</evidence>
<proteinExistence type="predicted"/>
<sequence>MCIPFCFVRLIKVNKIVTVPMSEVDVKMPLEFVDFSAVAEDACRLFHGRGHTYAGFEHMNIDWLPPVALITLYKEEEHDYLLLLAESLQAQLGEQCKTVLVQFRCRERAPTALFLGEECHRTEITENGMIFNLEFGRTQNTGLFLDMANGRQWVKDHAENANVLNLFSYTCAFSVAALAGGADKVLNVDLSRTSLTVGRDNHHSNSQDLKRVKFESIDIFKSYGRLRKHGPYDLLISDPPSFQKGSVDIKRDYSKIIKRIPQLVKPGGKVMLCLNAPELGEQFLFDNVAEHCPDCVFQEQLAPPAVFKEAEAGKGLKVLIFTYLPNAG</sequence>
<name>A0A330LUS6_9GAMM</name>
<dbReference type="InterPro" id="IPR019614">
    <property type="entry name" value="SAM-dep_methyl-trfase"/>
</dbReference>
<dbReference type="InterPro" id="IPR029063">
    <property type="entry name" value="SAM-dependent_MTases_sf"/>
</dbReference>
<evidence type="ECO:0000313" key="7">
    <source>
        <dbReference type="Proteomes" id="UP000250163"/>
    </source>
</evidence>
<dbReference type="GO" id="GO:0032259">
    <property type="term" value="P:methylation"/>
    <property type="evidence" value="ECO:0007669"/>
    <property type="project" value="UniProtKB-KW"/>
</dbReference>
<dbReference type="AlphaFoldDB" id="A0A330LUS6"/>
<dbReference type="PANTHER" id="PTHR43042:SF3">
    <property type="entry name" value="RIBOSOMAL RNA LARGE SUBUNIT METHYLTRANSFERASE YWBD-RELATED"/>
    <property type="match status" value="1"/>
</dbReference>
<dbReference type="Gene3D" id="3.40.50.150">
    <property type="entry name" value="Vaccinia Virus protein VP39"/>
    <property type="match status" value="1"/>
</dbReference>
<keyword evidence="1" id="KW-0698">rRNA processing</keyword>